<accession>A0A210Q799</accession>
<organism evidence="3 4">
    <name type="scientific">Mizuhopecten yessoensis</name>
    <name type="common">Japanese scallop</name>
    <name type="synonym">Patinopecten yessoensis</name>
    <dbReference type="NCBI Taxonomy" id="6573"/>
    <lineage>
        <taxon>Eukaryota</taxon>
        <taxon>Metazoa</taxon>
        <taxon>Spiralia</taxon>
        <taxon>Lophotrochozoa</taxon>
        <taxon>Mollusca</taxon>
        <taxon>Bivalvia</taxon>
        <taxon>Autobranchia</taxon>
        <taxon>Pteriomorphia</taxon>
        <taxon>Pectinida</taxon>
        <taxon>Pectinoidea</taxon>
        <taxon>Pectinidae</taxon>
        <taxon>Mizuhopecten</taxon>
    </lineage>
</organism>
<evidence type="ECO:0000313" key="4">
    <source>
        <dbReference type="Proteomes" id="UP000242188"/>
    </source>
</evidence>
<dbReference type="AlphaFoldDB" id="A0A210Q799"/>
<dbReference type="Proteomes" id="UP000242188">
    <property type="component" value="Unassembled WGS sequence"/>
</dbReference>
<dbReference type="InterPro" id="IPR013783">
    <property type="entry name" value="Ig-like_fold"/>
</dbReference>
<keyword evidence="4" id="KW-1185">Reference proteome</keyword>
<proteinExistence type="predicted"/>
<dbReference type="OrthoDB" id="6133584at2759"/>
<dbReference type="PROSITE" id="PS50835">
    <property type="entry name" value="IG_LIKE"/>
    <property type="match status" value="1"/>
</dbReference>
<reference evidence="3 4" key="1">
    <citation type="journal article" date="2017" name="Nat. Ecol. Evol.">
        <title>Scallop genome provides insights into evolution of bilaterian karyotype and development.</title>
        <authorList>
            <person name="Wang S."/>
            <person name="Zhang J."/>
            <person name="Jiao W."/>
            <person name="Li J."/>
            <person name="Xun X."/>
            <person name="Sun Y."/>
            <person name="Guo X."/>
            <person name="Huan P."/>
            <person name="Dong B."/>
            <person name="Zhang L."/>
            <person name="Hu X."/>
            <person name="Sun X."/>
            <person name="Wang J."/>
            <person name="Zhao C."/>
            <person name="Wang Y."/>
            <person name="Wang D."/>
            <person name="Huang X."/>
            <person name="Wang R."/>
            <person name="Lv J."/>
            <person name="Li Y."/>
            <person name="Zhang Z."/>
            <person name="Liu B."/>
            <person name="Lu W."/>
            <person name="Hui Y."/>
            <person name="Liang J."/>
            <person name="Zhou Z."/>
            <person name="Hou R."/>
            <person name="Li X."/>
            <person name="Liu Y."/>
            <person name="Li H."/>
            <person name="Ning X."/>
            <person name="Lin Y."/>
            <person name="Zhao L."/>
            <person name="Xing Q."/>
            <person name="Dou J."/>
            <person name="Li Y."/>
            <person name="Mao J."/>
            <person name="Guo H."/>
            <person name="Dou H."/>
            <person name="Li T."/>
            <person name="Mu C."/>
            <person name="Jiang W."/>
            <person name="Fu Q."/>
            <person name="Fu X."/>
            <person name="Miao Y."/>
            <person name="Liu J."/>
            <person name="Yu Q."/>
            <person name="Li R."/>
            <person name="Liao H."/>
            <person name="Li X."/>
            <person name="Kong Y."/>
            <person name="Jiang Z."/>
            <person name="Chourrout D."/>
            <person name="Li R."/>
            <person name="Bao Z."/>
        </authorList>
    </citation>
    <scope>NUCLEOTIDE SEQUENCE [LARGE SCALE GENOMIC DNA]</scope>
    <source>
        <strain evidence="3 4">PY_sf001</strain>
    </source>
</reference>
<name>A0A210Q799_MIZYE</name>
<dbReference type="SUPFAM" id="SSF48726">
    <property type="entry name" value="Immunoglobulin"/>
    <property type="match status" value="1"/>
</dbReference>
<sequence length="282" mass="31739">MASSPQGIYAGLKTEMKNAYYTETMVDNLENFRTEASAYLSGPGEYEDLTFLKICKNLEGHGHIGYNNLEILKKLVKSTTGGKEQLLHMINNAEKEIQESLSGSACCLPQEMGAQKPKLKDEAIVVSMKKKEYRVKEGNVAFLDCTVDPQPKRIIWKKGDKNRVDIRIPLNSQEYHCTGPPNPTLVIRSAKKEDTAYYQCTAKDIDTANNIEIEVKGVIVPLIVASGASGSDGYRNDRSRSRSRDRHRESRSRSPEDMYEGEQTTRGTDKLIYRIISFLFVT</sequence>
<feature type="region of interest" description="Disordered" evidence="1">
    <location>
        <begin position="230"/>
        <end position="265"/>
    </location>
</feature>
<dbReference type="SMART" id="SM00409">
    <property type="entry name" value="IG"/>
    <property type="match status" value="1"/>
</dbReference>
<dbReference type="InterPro" id="IPR036179">
    <property type="entry name" value="Ig-like_dom_sf"/>
</dbReference>
<dbReference type="EMBL" id="NEDP02004718">
    <property type="protein sequence ID" value="OWF44610.1"/>
    <property type="molecule type" value="Genomic_DNA"/>
</dbReference>
<protein>
    <recommendedName>
        <fullName evidence="2">Ig-like domain-containing protein</fullName>
    </recommendedName>
</protein>
<evidence type="ECO:0000313" key="3">
    <source>
        <dbReference type="EMBL" id="OWF44610.1"/>
    </source>
</evidence>
<feature type="domain" description="Ig-like" evidence="2">
    <location>
        <begin position="117"/>
        <end position="216"/>
    </location>
</feature>
<dbReference type="InterPro" id="IPR007110">
    <property type="entry name" value="Ig-like_dom"/>
</dbReference>
<feature type="compositionally biased region" description="Basic and acidic residues" evidence="1">
    <location>
        <begin position="234"/>
        <end position="256"/>
    </location>
</feature>
<dbReference type="Pfam" id="PF13927">
    <property type="entry name" value="Ig_3"/>
    <property type="match status" value="1"/>
</dbReference>
<dbReference type="CDD" id="cd00096">
    <property type="entry name" value="Ig"/>
    <property type="match status" value="1"/>
</dbReference>
<evidence type="ECO:0000256" key="1">
    <source>
        <dbReference type="SAM" id="MobiDB-lite"/>
    </source>
</evidence>
<evidence type="ECO:0000259" key="2">
    <source>
        <dbReference type="PROSITE" id="PS50835"/>
    </source>
</evidence>
<dbReference type="Gene3D" id="2.60.40.10">
    <property type="entry name" value="Immunoglobulins"/>
    <property type="match status" value="1"/>
</dbReference>
<dbReference type="InterPro" id="IPR003599">
    <property type="entry name" value="Ig_sub"/>
</dbReference>
<gene>
    <name evidence="3" type="ORF">KP79_PYT24711</name>
</gene>
<comment type="caution">
    <text evidence="3">The sequence shown here is derived from an EMBL/GenBank/DDBJ whole genome shotgun (WGS) entry which is preliminary data.</text>
</comment>